<gene>
    <name evidence="6" type="primary">mcsB</name>
    <name evidence="10" type="ORF">GM661_15885</name>
</gene>
<dbReference type="RefSeq" id="WP_125992402.1">
    <property type="nucleotide sequence ID" value="NZ_CP046640.1"/>
</dbReference>
<dbReference type="InterPro" id="IPR000749">
    <property type="entry name" value="ATP-guanido_PTrfase"/>
</dbReference>
<dbReference type="GO" id="GO:0046314">
    <property type="term" value="P:phosphocreatine biosynthetic process"/>
    <property type="evidence" value="ECO:0007669"/>
    <property type="project" value="InterPro"/>
</dbReference>
<evidence type="ECO:0000256" key="8">
    <source>
        <dbReference type="RuleBase" id="RU000505"/>
    </source>
</evidence>
<organism evidence="10 11">
    <name type="scientific">Iocasia fonsfrigidae</name>
    <dbReference type="NCBI Taxonomy" id="2682810"/>
    <lineage>
        <taxon>Bacteria</taxon>
        <taxon>Bacillati</taxon>
        <taxon>Bacillota</taxon>
        <taxon>Clostridia</taxon>
        <taxon>Halanaerobiales</taxon>
        <taxon>Halanaerobiaceae</taxon>
        <taxon>Iocasia</taxon>
    </lineage>
</organism>
<evidence type="ECO:0000256" key="5">
    <source>
        <dbReference type="ARBA" id="ARBA00051816"/>
    </source>
</evidence>
<keyword evidence="3 6" id="KW-0418">Kinase</keyword>
<dbReference type="Proteomes" id="UP000665020">
    <property type="component" value="Chromosome"/>
</dbReference>
<dbReference type="InterPro" id="IPR023660">
    <property type="entry name" value="Arg_Kinase"/>
</dbReference>
<protein>
    <recommendedName>
        <fullName evidence="6">Protein-arginine kinase</fullName>
        <ecNumber evidence="6">2.7.14.1</ecNumber>
    </recommendedName>
</protein>
<dbReference type="Gene3D" id="3.30.590.10">
    <property type="entry name" value="Glutamine synthetase/guanido kinase, catalytic domain"/>
    <property type="match status" value="1"/>
</dbReference>
<dbReference type="PANTHER" id="PTHR11547:SF38">
    <property type="entry name" value="ARGININE KINASE 1-RELATED"/>
    <property type="match status" value="1"/>
</dbReference>
<dbReference type="NCBIfam" id="NF002194">
    <property type="entry name" value="PRK01059.1-4"/>
    <property type="match status" value="1"/>
</dbReference>
<dbReference type="PROSITE" id="PS00112">
    <property type="entry name" value="PHOSPHAGEN_KINASE"/>
    <property type="match status" value="1"/>
</dbReference>
<evidence type="ECO:0000256" key="4">
    <source>
        <dbReference type="ARBA" id="ARBA00022840"/>
    </source>
</evidence>
<feature type="binding site" evidence="6 7">
    <location>
        <begin position="205"/>
        <end position="210"/>
    </location>
    <ligand>
        <name>ATP</name>
        <dbReference type="ChEBI" id="CHEBI:30616"/>
    </ligand>
</feature>
<feature type="domain" description="Phosphagen kinase C-terminal" evidence="9">
    <location>
        <begin position="24"/>
        <end position="252"/>
    </location>
</feature>
<dbReference type="InterPro" id="IPR022415">
    <property type="entry name" value="ATP-guanido_PTrfase_AS"/>
</dbReference>
<dbReference type="HAMAP" id="MF_00602">
    <property type="entry name" value="Prot_Arg_kinase"/>
    <property type="match status" value="1"/>
</dbReference>
<comment type="function">
    <text evidence="6">Catalyzes the specific phosphorylation of arginine residues in proteins.</text>
</comment>
<proteinExistence type="inferred from homology"/>
<dbReference type="InterPro" id="IPR014746">
    <property type="entry name" value="Gln_synth/guanido_kin_cat_dom"/>
</dbReference>
<feature type="binding site" evidence="6 7">
    <location>
        <begin position="27"/>
        <end position="31"/>
    </location>
    <ligand>
        <name>ATP</name>
        <dbReference type="ChEBI" id="CHEBI:30616"/>
    </ligand>
</feature>
<dbReference type="GO" id="GO:0005615">
    <property type="term" value="C:extracellular space"/>
    <property type="evidence" value="ECO:0007669"/>
    <property type="project" value="TreeGrafter"/>
</dbReference>
<reference evidence="10" key="1">
    <citation type="submission" date="2019-12" db="EMBL/GenBank/DDBJ databases">
        <authorList>
            <person name="zhang j."/>
            <person name="sun C.M."/>
        </authorList>
    </citation>
    <scope>NUCLEOTIDE SEQUENCE</scope>
    <source>
        <strain evidence="10">NS-1</strain>
    </source>
</reference>
<dbReference type="AlphaFoldDB" id="A0A8A7KD23"/>
<evidence type="ECO:0000313" key="10">
    <source>
        <dbReference type="EMBL" id="QTL99331.1"/>
    </source>
</evidence>
<dbReference type="FunFam" id="3.30.590.10:FF:000007">
    <property type="entry name" value="Protein-arginine kinase"/>
    <property type="match status" value="1"/>
</dbReference>
<evidence type="ECO:0000256" key="2">
    <source>
        <dbReference type="ARBA" id="ARBA00022741"/>
    </source>
</evidence>
<keyword evidence="11" id="KW-1185">Reference proteome</keyword>
<feature type="binding site" evidence="6 7">
    <location>
        <position position="89"/>
    </location>
    <ligand>
        <name>ATP</name>
        <dbReference type="ChEBI" id="CHEBI:30616"/>
    </ligand>
</feature>
<dbReference type="GO" id="GO:1990424">
    <property type="term" value="F:protein arginine kinase activity"/>
    <property type="evidence" value="ECO:0007669"/>
    <property type="project" value="UniProtKB-EC"/>
</dbReference>
<keyword evidence="4 6" id="KW-0067">ATP-binding</keyword>
<sequence>MSLKDIINNNVTHWISGEGPDNEIVLSSRIRLARNIEDEPYPNQASKEEKQSVSKRVIEAISSQKQLKLHYINLADMPELERDLLVEKHLISPVHAREGYEKGVFLDDNERISVMINEEDHIRIQVLTPGLQLDETWELASELDDLLERKLDFAFSEKWGYLSSCPTNVGTGLRASVMVHLPALSLTNNIGKMLTAVSKLGLTVRGIYGEGSESNGSIYQISNQVTLGHSERDIIDNLNSVSKQIIGQEKQARQYLLQEKESEVIDRIRRSFGILNFAYKISSDEAMKLISNVKLGIDMGIIDNVDKKVLSELMVLTRPAHIQKINGKELSISERDIKRSELIQTRLKM</sequence>
<comment type="similarity">
    <text evidence="6 7 8">Belongs to the ATP:guanido phosphotransferase family.</text>
</comment>
<dbReference type="EMBL" id="CP046640">
    <property type="protein sequence ID" value="QTL99331.1"/>
    <property type="molecule type" value="Genomic_DNA"/>
</dbReference>
<dbReference type="GO" id="GO:0005524">
    <property type="term" value="F:ATP binding"/>
    <property type="evidence" value="ECO:0007669"/>
    <property type="project" value="UniProtKB-UniRule"/>
</dbReference>
<keyword evidence="1 6" id="KW-0808">Transferase</keyword>
<dbReference type="KEGG" id="ifn:GM661_15885"/>
<evidence type="ECO:0000259" key="9">
    <source>
        <dbReference type="PROSITE" id="PS51510"/>
    </source>
</evidence>
<keyword evidence="2 6" id="KW-0547">Nucleotide-binding</keyword>
<dbReference type="GO" id="GO:0004111">
    <property type="term" value="F:creatine kinase activity"/>
    <property type="evidence" value="ECO:0007669"/>
    <property type="project" value="InterPro"/>
</dbReference>
<feature type="binding site" evidence="6 7">
    <location>
        <position position="123"/>
    </location>
    <ligand>
        <name>ATP</name>
        <dbReference type="ChEBI" id="CHEBI:30616"/>
    </ligand>
</feature>
<comment type="catalytic activity">
    <reaction evidence="5 6">
        <text>L-arginyl-[protein] + ATP = N(omega)-phospho-L-arginyl-[protein] + ADP + H(+)</text>
        <dbReference type="Rhea" id="RHEA:43384"/>
        <dbReference type="Rhea" id="RHEA-COMP:10532"/>
        <dbReference type="Rhea" id="RHEA-COMP:10533"/>
        <dbReference type="ChEBI" id="CHEBI:15378"/>
        <dbReference type="ChEBI" id="CHEBI:29965"/>
        <dbReference type="ChEBI" id="CHEBI:30616"/>
        <dbReference type="ChEBI" id="CHEBI:83226"/>
        <dbReference type="ChEBI" id="CHEBI:456216"/>
        <dbReference type="EC" id="2.7.14.1"/>
    </reaction>
</comment>
<dbReference type="CDD" id="cd07930">
    <property type="entry name" value="bacterial_phosphagen_kinase"/>
    <property type="match status" value="1"/>
</dbReference>
<evidence type="ECO:0000256" key="7">
    <source>
        <dbReference type="PROSITE-ProRule" id="PRU00843"/>
    </source>
</evidence>
<evidence type="ECO:0000256" key="3">
    <source>
        <dbReference type="ARBA" id="ARBA00022777"/>
    </source>
</evidence>
<dbReference type="SUPFAM" id="SSF55931">
    <property type="entry name" value="Glutamine synthetase/guanido kinase"/>
    <property type="match status" value="1"/>
</dbReference>
<dbReference type="PANTHER" id="PTHR11547">
    <property type="entry name" value="ARGININE OR CREATINE KINASE"/>
    <property type="match status" value="1"/>
</dbReference>
<comment type="caution">
    <text evidence="6">Lacks conserved residue(s) required for the propagation of feature annotation.</text>
</comment>
<feature type="binding site" evidence="6 7">
    <location>
        <begin position="174"/>
        <end position="178"/>
    </location>
    <ligand>
        <name>ATP</name>
        <dbReference type="ChEBI" id="CHEBI:30616"/>
    </ligand>
</feature>
<dbReference type="InterPro" id="IPR022414">
    <property type="entry name" value="ATP-guanido_PTrfase_cat"/>
</dbReference>
<name>A0A8A7KD23_9FIRM</name>
<evidence type="ECO:0000256" key="6">
    <source>
        <dbReference type="HAMAP-Rule" id="MF_00602"/>
    </source>
</evidence>
<accession>A0A8A7KD23</accession>
<evidence type="ECO:0000256" key="1">
    <source>
        <dbReference type="ARBA" id="ARBA00022679"/>
    </source>
</evidence>
<dbReference type="EC" id="2.7.14.1" evidence="6"/>
<dbReference type="PROSITE" id="PS51510">
    <property type="entry name" value="PHOSPHAGEN_KINASE_C"/>
    <property type="match status" value="1"/>
</dbReference>
<dbReference type="Pfam" id="PF00217">
    <property type="entry name" value="ATP-gua_Ptrans"/>
    <property type="match status" value="1"/>
</dbReference>
<evidence type="ECO:0000313" key="11">
    <source>
        <dbReference type="Proteomes" id="UP000665020"/>
    </source>
</evidence>